<dbReference type="OrthoDB" id="74412at2759"/>
<proteinExistence type="predicted"/>
<dbReference type="AlphaFoldDB" id="A0A6A6FI53"/>
<keyword evidence="2" id="KW-1185">Reference proteome</keyword>
<accession>A0A6A6FI53</accession>
<dbReference type="Proteomes" id="UP000799539">
    <property type="component" value="Unassembled WGS sequence"/>
</dbReference>
<protein>
    <submittedName>
        <fullName evidence="1">Uncharacterized protein</fullName>
    </submittedName>
</protein>
<gene>
    <name evidence="1" type="ORF">CERZMDRAFT_90546</name>
</gene>
<sequence length="77" mass="8965">MDIHRGVAMKRYPLAQFKEPFMPVLDQQELPYSVVLEFEDGTALQVACEDGMTQRQVLSLLTTYWRAYTDHTVEREA</sequence>
<organism evidence="1 2">
    <name type="scientific">Cercospora zeae-maydis SCOH1-5</name>
    <dbReference type="NCBI Taxonomy" id="717836"/>
    <lineage>
        <taxon>Eukaryota</taxon>
        <taxon>Fungi</taxon>
        <taxon>Dikarya</taxon>
        <taxon>Ascomycota</taxon>
        <taxon>Pezizomycotina</taxon>
        <taxon>Dothideomycetes</taxon>
        <taxon>Dothideomycetidae</taxon>
        <taxon>Mycosphaerellales</taxon>
        <taxon>Mycosphaerellaceae</taxon>
        <taxon>Cercospora</taxon>
    </lineage>
</organism>
<evidence type="ECO:0000313" key="1">
    <source>
        <dbReference type="EMBL" id="KAF2213041.1"/>
    </source>
</evidence>
<name>A0A6A6FI53_9PEZI</name>
<reference evidence="1" key="1">
    <citation type="journal article" date="2020" name="Stud. Mycol.">
        <title>101 Dothideomycetes genomes: a test case for predicting lifestyles and emergence of pathogens.</title>
        <authorList>
            <person name="Haridas S."/>
            <person name="Albert R."/>
            <person name="Binder M."/>
            <person name="Bloem J."/>
            <person name="Labutti K."/>
            <person name="Salamov A."/>
            <person name="Andreopoulos B."/>
            <person name="Baker S."/>
            <person name="Barry K."/>
            <person name="Bills G."/>
            <person name="Bluhm B."/>
            <person name="Cannon C."/>
            <person name="Castanera R."/>
            <person name="Culley D."/>
            <person name="Daum C."/>
            <person name="Ezra D."/>
            <person name="Gonzalez J."/>
            <person name="Henrissat B."/>
            <person name="Kuo A."/>
            <person name="Liang C."/>
            <person name="Lipzen A."/>
            <person name="Lutzoni F."/>
            <person name="Magnuson J."/>
            <person name="Mondo S."/>
            <person name="Nolan M."/>
            <person name="Ohm R."/>
            <person name="Pangilinan J."/>
            <person name="Park H.-J."/>
            <person name="Ramirez L."/>
            <person name="Alfaro M."/>
            <person name="Sun H."/>
            <person name="Tritt A."/>
            <person name="Yoshinaga Y."/>
            <person name="Zwiers L.-H."/>
            <person name="Turgeon B."/>
            <person name="Goodwin S."/>
            <person name="Spatafora J."/>
            <person name="Crous P."/>
            <person name="Grigoriev I."/>
        </authorList>
    </citation>
    <scope>NUCLEOTIDE SEQUENCE</scope>
    <source>
        <strain evidence="1">SCOH1-5</strain>
    </source>
</reference>
<evidence type="ECO:0000313" key="2">
    <source>
        <dbReference type="Proteomes" id="UP000799539"/>
    </source>
</evidence>
<dbReference type="EMBL" id="ML992671">
    <property type="protein sequence ID" value="KAF2213041.1"/>
    <property type="molecule type" value="Genomic_DNA"/>
</dbReference>